<gene>
    <name evidence="6" type="primary">sbcC</name>
    <name evidence="6" type="ORF">CLPU_3c01850</name>
</gene>
<feature type="coiled-coil region" evidence="4">
    <location>
        <begin position="522"/>
        <end position="570"/>
    </location>
</feature>
<sequence>MRPINLKIKGLNSFLQEEEIDFSKLVEKGLFGIFGPTGSGKSTILDAITLAIYGQVARKSTSYINTETDKLYISFEFKAGNGKNRKKYKIERSIKRKKDGGISTVFAKLITYNNLGEEENIVEKTTEVRKEIENNIIGLNFEDFIKTVVLPQGKFSEFLTLAGAERNRMLERILGLEEYGEKLSQKIKVRKDLVNEELRILNGELNRYEGVSVENIKILKEEQKNLLEEEEKLKQQITILNEKYEKYKRVWELQQQLALHEVKHEKLIENKENIEDKKTILQKGRNALAVIPYIHSLEKNNRDISESKRLLEKYKESLRDLTVQTKNKEDEYKVFYDKKENDIPLCRDKKREVEEAIKLEEEKNDLEAERKILMQKQENTKSKINSLSLKLEEIRTNKKHIESEMQKREEYISKRTISSEYRTKIIEGSRLEEKYIEILKDIKESSISKENILVQIENLEKDKRILEEELSNKNNEIKKLDSRKKELENSKPDNNDIIFILRENIFEITNKIKECKEINLKVNDLKNIKLELDKNINENNEKLKVLNKDLKSKENSLESLKKDIKDLEYKNLANILSKELKEGNECPVCGSTTHPKLADIVDNSEIEEKQQIQVRLEKAINDLRNNINKIEIEVSSLKKDSENKESEIKELSKRILGLNEEELKREKNSLEERLKKSQAYLEKWNTENEKIENELKVKTEEKYKLENKETGYITKLENHIKNKNELEEKLKILEEEHEIILDKYIKIKEELSLKNIKEKLEEVTNIDKELEKINKTLREQKENVKKLEQDKDETELNINNYKDEMVKIEQSINSKEEIVQRNNKKIEEVSKGKDLKELKVKIERYVENVLNKENRLKLELEGLQDKLNKLKEEISGVEKTIFTLENNLKDIEEKLEVALRENNFKNVEEVKENSIERIKLEALEKEIKAYEEELNILTSNIEKIKIQLEGRKITKEEWESLVENREEKNNYNNEIQEKKGQVREKINEMSKNLDRVKEIQKEIKKLETKNDSLEEMFDLTKGKKFVEYISRSHLKLIAKIATSKLKEITRERYGLEISEDNNFIIIDNYNGGVKRECNSLSGGETFLVSLSLALALSTKIQLKGNTSIEFFFLDEGFGTLDTTTLDVAMTSLEKLHREKLSVGIISHVEELKNRVPVKLLVSPPIPGVCGSRVKVEYS</sequence>
<keyword evidence="4" id="KW-0175">Coiled coil</keyword>
<comment type="caution">
    <text evidence="6">The sequence shown here is derived from an EMBL/GenBank/DDBJ whole genome shotgun (WGS) entry which is preliminary data.</text>
</comment>
<dbReference type="AlphaFoldDB" id="A0A0L0WD64"/>
<dbReference type="Pfam" id="PF13558">
    <property type="entry name" value="SbcC_Walker_B"/>
    <property type="match status" value="1"/>
</dbReference>
<organism evidence="6 7">
    <name type="scientific">Gottschalkia purinilytica</name>
    <name type="common">Clostridium purinilyticum</name>
    <dbReference type="NCBI Taxonomy" id="1503"/>
    <lineage>
        <taxon>Bacteria</taxon>
        <taxon>Bacillati</taxon>
        <taxon>Bacillota</taxon>
        <taxon>Tissierellia</taxon>
        <taxon>Tissierellales</taxon>
        <taxon>Gottschalkiaceae</taxon>
        <taxon>Gottschalkia</taxon>
    </lineage>
</organism>
<accession>A0A0L0WD64</accession>
<keyword evidence="6" id="KW-0269">Exonuclease</keyword>
<feature type="coiled-coil region" evidence="4">
    <location>
        <begin position="606"/>
        <end position="1023"/>
    </location>
</feature>
<evidence type="ECO:0000256" key="1">
    <source>
        <dbReference type="ARBA" id="ARBA00006930"/>
    </source>
</evidence>
<evidence type="ECO:0000256" key="2">
    <source>
        <dbReference type="ARBA" id="ARBA00011322"/>
    </source>
</evidence>
<dbReference type="GO" id="GO:0006302">
    <property type="term" value="P:double-strand break repair"/>
    <property type="evidence" value="ECO:0007669"/>
    <property type="project" value="InterPro"/>
</dbReference>
<dbReference type="GO" id="GO:0016887">
    <property type="term" value="F:ATP hydrolysis activity"/>
    <property type="evidence" value="ECO:0007669"/>
    <property type="project" value="InterPro"/>
</dbReference>
<dbReference type="InterPro" id="IPR027417">
    <property type="entry name" value="P-loop_NTPase"/>
</dbReference>
<evidence type="ECO:0000313" key="6">
    <source>
        <dbReference type="EMBL" id="KNF09407.1"/>
    </source>
</evidence>
<evidence type="ECO:0000256" key="3">
    <source>
        <dbReference type="ARBA" id="ARBA00013368"/>
    </source>
</evidence>
<dbReference type="Pfam" id="PF13476">
    <property type="entry name" value="AAA_23"/>
    <property type="match status" value="1"/>
</dbReference>
<dbReference type="EMBL" id="LGSS01000003">
    <property type="protein sequence ID" value="KNF09407.1"/>
    <property type="molecule type" value="Genomic_DNA"/>
</dbReference>
<evidence type="ECO:0000256" key="4">
    <source>
        <dbReference type="SAM" id="Coils"/>
    </source>
</evidence>
<dbReference type="GO" id="GO:0004527">
    <property type="term" value="F:exonuclease activity"/>
    <property type="evidence" value="ECO:0007669"/>
    <property type="project" value="UniProtKB-KW"/>
</dbReference>
<comment type="similarity">
    <text evidence="1">Belongs to the SMC family. SbcC subfamily.</text>
</comment>
<dbReference type="PANTHER" id="PTHR32114:SF2">
    <property type="entry name" value="ABC TRANSPORTER ABCH.3"/>
    <property type="match status" value="1"/>
</dbReference>
<dbReference type="PATRIC" id="fig|1503.3.peg.2051"/>
<dbReference type="STRING" id="1503.CLPU_3c01850"/>
<dbReference type="InterPro" id="IPR038729">
    <property type="entry name" value="Rad50/SbcC_AAA"/>
</dbReference>
<evidence type="ECO:0000259" key="5">
    <source>
        <dbReference type="Pfam" id="PF13476"/>
    </source>
</evidence>
<proteinExistence type="inferred from homology"/>
<name>A0A0L0WD64_GOTPU</name>
<keyword evidence="6" id="KW-0378">Hydrolase</keyword>
<comment type="subunit">
    <text evidence="2">Heterodimer of SbcC and SbcD.</text>
</comment>
<dbReference type="PANTHER" id="PTHR32114">
    <property type="entry name" value="ABC TRANSPORTER ABCH.3"/>
    <property type="match status" value="1"/>
</dbReference>
<feature type="domain" description="Rad50/SbcC-type AAA" evidence="5">
    <location>
        <begin position="6"/>
        <end position="245"/>
    </location>
</feature>
<protein>
    <recommendedName>
        <fullName evidence="3">Nuclease SbcCD subunit C</fullName>
    </recommendedName>
</protein>
<dbReference type="RefSeq" id="WP_050354394.1">
    <property type="nucleotide sequence ID" value="NZ_LGSS01000003.1"/>
</dbReference>
<dbReference type="Gene3D" id="3.40.50.300">
    <property type="entry name" value="P-loop containing nucleotide triphosphate hydrolases"/>
    <property type="match status" value="2"/>
</dbReference>
<reference evidence="7" key="1">
    <citation type="submission" date="2015-07" db="EMBL/GenBank/DDBJ databases">
        <title>Draft genome sequence of the purine-degrading Gottschalkia purinilyticum DSM 1384 (formerly Clostridium purinilyticum).</title>
        <authorList>
            <person name="Poehlein A."/>
            <person name="Schiel-Bengelsdorf B."/>
            <person name="Bengelsdorf F.R."/>
            <person name="Daniel R."/>
            <person name="Duerre P."/>
        </authorList>
    </citation>
    <scope>NUCLEOTIDE SEQUENCE [LARGE SCALE GENOMIC DNA]</scope>
    <source>
        <strain evidence="7">DSM 1384</strain>
    </source>
</reference>
<feature type="coiled-coil region" evidence="4">
    <location>
        <begin position="213"/>
        <end position="404"/>
    </location>
</feature>
<keyword evidence="6" id="KW-0540">Nuclease</keyword>
<keyword evidence="7" id="KW-1185">Reference proteome</keyword>
<dbReference type="Proteomes" id="UP000037267">
    <property type="component" value="Unassembled WGS sequence"/>
</dbReference>
<evidence type="ECO:0000313" key="7">
    <source>
        <dbReference type="Proteomes" id="UP000037267"/>
    </source>
</evidence>
<dbReference type="SUPFAM" id="SSF52540">
    <property type="entry name" value="P-loop containing nucleoside triphosphate hydrolases"/>
    <property type="match status" value="2"/>
</dbReference>
<feature type="coiled-coil region" evidence="4">
    <location>
        <begin position="442"/>
        <end position="490"/>
    </location>
</feature>